<comment type="caution">
    <text evidence="1">The sequence shown here is derived from an EMBL/GenBank/DDBJ whole genome shotgun (WGS) entry which is preliminary data.</text>
</comment>
<protein>
    <submittedName>
        <fullName evidence="1">Uncharacterized protein</fullName>
    </submittedName>
</protein>
<reference evidence="1 2" key="1">
    <citation type="submission" date="2019-05" db="EMBL/GenBank/DDBJ databases">
        <title>Another draft genome of Portunus trituberculatus and its Hox gene families provides insights of decapod evolution.</title>
        <authorList>
            <person name="Jeong J.-H."/>
            <person name="Song I."/>
            <person name="Kim S."/>
            <person name="Choi T."/>
            <person name="Kim D."/>
            <person name="Ryu S."/>
            <person name="Kim W."/>
        </authorList>
    </citation>
    <scope>NUCLEOTIDE SEQUENCE [LARGE SCALE GENOMIC DNA]</scope>
    <source>
        <tissue evidence="1">Muscle</tissue>
    </source>
</reference>
<organism evidence="1 2">
    <name type="scientific">Portunus trituberculatus</name>
    <name type="common">Swimming crab</name>
    <name type="synonym">Neptunus trituberculatus</name>
    <dbReference type="NCBI Taxonomy" id="210409"/>
    <lineage>
        <taxon>Eukaryota</taxon>
        <taxon>Metazoa</taxon>
        <taxon>Ecdysozoa</taxon>
        <taxon>Arthropoda</taxon>
        <taxon>Crustacea</taxon>
        <taxon>Multicrustacea</taxon>
        <taxon>Malacostraca</taxon>
        <taxon>Eumalacostraca</taxon>
        <taxon>Eucarida</taxon>
        <taxon>Decapoda</taxon>
        <taxon>Pleocyemata</taxon>
        <taxon>Brachyura</taxon>
        <taxon>Eubrachyura</taxon>
        <taxon>Portunoidea</taxon>
        <taxon>Portunidae</taxon>
        <taxon>Portuninae</taxon>
        <taxon>Portunus</taxon>
    </lineage>
</organism>
<proteinExistence type="predicted"/>
<accession>A0A5B7H9E7</accession>
<dbReference type="AlphaFoldDB" id="A0A5B7H9E7"/>
<evidence type="ECO:0000313" key="1">
    <source>
        <dbReference type="EMBL" id="MPC65434.1"/>
    </source>
</evidence>
<name>A0A5B7H9E7_PORTR</name>
<dbReference type="EMBL" id="VSRR010023374">
    <property type="protein sequence ID" value="MPC65434.1"/>
    <property type="molecule type" value="Genomic_DNA"/>
</dbReference>
<gene>
    <name evidence="1" type="ORF">E2C01_059568</name>
</gene>
<sequence>MYKIVNCMEKIDRQNLVSLSKKIMKSQCLRNIKKFSFPHRMLDIWNGLSEKIVTAESVDIFKVKLDMETSYYEPCSNPVIYN</sequence>
<dbReference type="Proteomes" id="UP000324222">
    <property type="component" value="Unassembled WGS sequence"/>
</dbReference>
<evidence type="ECO:0000313" key="2">
    <source>
        <dbReference type="Proteomes" id="UP000324222"/>
    </source>
</evidence>
<keyword evidence="2" id="KW-1185">Reference proteome</keyword>